<evidence type="ECO:0000256" key="5">
    <source>
        <dbReference type="ARBA" id="ARBA00023002"/>
    </source>
</evidence>
<keyword evidence="6 7" id="KW-0520">NAD</keyword>
<proteinExistence type="inferred from homology"/>
<feature type="binding site" description="in other chain" evidence="8">
    <location>
        <begin position="19"/>
        <end position="21"/>
    </location>
    <ligand>
        <name>FMN</name>
        <dbReference type="ChEBI" id="CHEBI:58210"/>
        <note>ligand shared between dimeric partners</note>
    </ligand>
</feature>
<dbReference type="Pfam" id="PF00881">
    <property type="entry name" value="Nitroreductase"/>
    <property type="match status" value="1"/>
</dbReference>
<evidence type="ECO:0000256" key="3">
    <source>
        <dbReference type="ARBA" id="ARBA00022643"/>
    </source>
</evidence>
<protein>
    <recommendedName>
        <fullName evidence="7">Putative NAD(P)H nitroreductase</fullName>
        <ecNumber evidence="7">1.-.-.-</ecNumber>
    </recommendedName>
</protein>
<organism evidence="10 11">
    <name type="scientific">Reticulibacter mediterranei</name>
    <dbReference type="NCBI Taxonomy" id="2778369"/>
    <lineage>
        <taxon>Bacteria</taxon>
        <taxon>Bacillati</taxon>
        <taxon>Chloroflexota</taxon>
        <taxon>Ktedonobacteria</taxon>
        <taxon>Ktedonobacterales</taxon>
        <taxon>Reticulibacteraceae</taxon>
        <taxon>Reticulibacter</taxon>
    </lineage>
</organism>
<keyword evidence="5 7" id="KW-0560">Oxidoreductase</keyword>
<dbReference type="Gene3D" id="3.40.109.10">
    <property type="entry name" value="NADH Oxidase"/>
    <property type="match status" value="1"/>
</dbReference>
<dbReference type="InterPro" id="IPR029479">
    <property type="entry name" value="Nitroreductase"/>
</dbReference>
<dbReference type="RefSeq" id="WP_220202898.1">
    <property type="nucleotide sequence ID" value="NZ_BNJK01000001.1"/>
</dbReference>
<dbReference type="InterPro" id="IPR052530">
    <property type="entry name" value="NAD(P)H_nitroreductase"/>
</dbReference>
<evidence type="ECO:0000313" key="10">
    <source>
        <dbReference type="EMBL" id="GHO92035.1"/>
    </source>
</evidence>
<evidence type="ECO:0000256" key="7">
    <source>
        <dbReference type="PIRNR" id="PIRNR000232"/>
    </source>
</evidence>
<comment type="caution">
    <text evidence="10">The sequence shown here is derived from an EMBL/GenBank/DDBJ whole genome shotgun (WGS) entry which is preliminary data.</text>
</comment>
<keyword evidence="3 7" id="KW-0288">FMN</keyword>
<evidence type="ECO:0000256" key="6">
    <source>
        <dbReference type="ARBA" id="ARBA00023027"/>
    </source>
</evidence>
<dbReference type="Proteomes" id="UP000597444">
    <property type="component" value="Unassembled WGS sequence"/>
</dbReference>
<gene>
    <name evidence="10" type="ORF">KSF_020830</name>
</gene>
<feature type="domain" description="Nitroreductase" evidence="9">
    <location>
        <begin position="16"/>
        <end position="176"/>
    </location>
</feature>
<comment type="similarity">
    <text evidence="1 7">Belongs to the nitroreductase family.</text>
</comment>
<keyword evidence="4 7" id="KW-0521">NADP</keyword>
<accession>A0A8J3N187</accession>
<evidence type="ECO:0000256" key="1">
    <source>
        <dbReference type="ARBA" id="ARBA00007118"/>
    </source>
</evidence>
<feature type="binding site" description="in other chain" evidence="8">
    <location>
        <begin position="146"/>
        <end position="148"/>
    </location>
    <ligand>
        <name>FMN</name>
        <dbReference type="ChEBI" id="CHEBI:58210"/>
        <note>ligand shared between dimeric partners</note>
    </ligand>
</feature>
<dbReference type="InterPro" id="IPR026021">
    <property type="entry name" value="YdjA-like"/>
</dbReference>
<sequence length="200" mass="22805">MDTFQKKITTTVRETIQQRRSIGKMTEQCPSREQIQQLLEAATHAPNHHRVEPWRFFVFAGRAREEFGEVLQESLLARMEDKTSEKAQALLHKERNKPLESPVVIAVVADHAQQAKVMDIENIEATAAAVQNMLLVAEEMGLAAKWRTGDAAYDPLVKRWLGVSHEDHIVAFLYVGFPAITREERHPTPVAQKTTWLGWE</sequence>
<dbReference type="GO" id="GO:0016491">
    <property type="term" value="F:oxidoreductase activity"/>
    <property type="evidence" value="ECO:0007669"/>
    <property type="project" value="UniProtKB-UniRule"/>
</dbReference>
<evidence type="ECO:0000313" key="11">
    <source>
        <dbReference type="Proteomes" id="UP000597444"/>
    </source>
</evidence>
<dbReference type="PIRSF" id="PIRSF000232">
    <property type="entry name" value="YdjA"/>
    <property type="match status" value="1"/>
</dbReference>
<name>A0A8J3N187_9CHLR</name>
<keyword evidence="11" id="KW-1185">Reference proteome</keyword>
<evidence type="ECO:0000256" key="4">
    <source>
        <dbReference type="ARBA" id="ARBA00022857"/>
    </source>
</evidence>
<evidence type="ECO:0000256" key="8">
    <source>
        <dbReference type="PIRSR" id="PIRSR000232-1"/>
    </source>
</evidence>
<comment type="cofactor">
    <cofactor evidence="8">
        <name>FMN</name>
        <dbReference type="ChEBI" id="CHEBI:58210"/>
    </cofactor>
    <text evidence="8">Binds 1 FMN per subunit.</text>
</comment>
<evidence type="ECO:0000259" key="9">
    <source>
        <dbReference type="Pfam" id="PF00881"/>
    </source>
</evidence>
<dbReference type="InterPro" id="IPR000415">
    <property type="entry name" value="Nitroreductase-like"/>
</dbReference>
<keyword evidence="2 7" id="KW-0285">Flavoprotein</keyword>
<feature type="binding site" evidence="8">
    <location>
        <position position="48"/>
    </location>
    <ligand>
        <name>FMN</name>
        <dbReference type="ChEBI" id="CHEBI:58210"/>
        <note>ligand shared between dimeric partners</note>
    </ligand>
</feature>
<dbReference type="AlphaFoldDB" id="A0A8J3N187"/>
<dbReference type="EC" id="1.-.-.-" evidence="7"/>
<dbReference type="SUPFAM" id="SSF55469">
    <property type="entry name" value="FMN-dependent nitroreductase-like"/>
    <property type="match status" value="1"/>
</dbReference>
<evidence type="ECO:0000256" key="2">
    <source>
        <dbReference type="ARBA" id="ARBA00022630"/>
    </source>
</evidence>
<dbReference type="CDD" id="cd02135">
    <property type="entry name" value="YdjA-like"/>
    <property type="match status" value="1"/>
</dbReference>
<dbReference type="EMBL" id="BNJK01000001">
    <property type="protein sequence ID" value="GHO92035.1"/>
    <property type="molecule type" value="Genomic_DNA"/>
</dbReference>
<dbReference type="PANTHER" id="PTHR43821">
    <property type="entry name" value="NAD(P)H NITROREDUCTASE YDJA-RELATED"/>
    <property type="match status" value="1"/>
</dbReference>
<dbReference type="PANTHER" id="PTHR43821:SF1">
    <property type="entry name" value="NAD(P)H NITROREDUCTASE YDJA-RELATED"/>
    <property type="match status" value="1"/>
</dbReference>
<reference evidence="10" key="1">
    <citation type="submission" date="2020-10" db="EMBL/GenBank/DDBJ databases">
        <title>Taxonomic study of unclassified bacteria belonging to the class Ktedonobacteria.</title>
        <authorList>
            <person name="Yabe S."/>
            <person name="Wang C.M."/>
            <person name="Zheng Y."/>
            <person name="Sakai Y."/>
            <person name="Cavaletti L."/>
            <person name="Monciardini P."/>
            <person name="Donadio S."/>
        </authorList>
    </citation>
    <scope>NUCLEOTIDE SEQUENCE</scope>
    <source>
        <strain evidence="10">ID150040</strain>
    </source>
</reference>